<sequence length="299" mass="34001">MTVYDQVSKNKRRTFFIFFIFFVVISGFFYLLGNFFESPTTYFAFGLLFSIASGFTSYFFSDKIILFSLNAKPGDKKEYFDFYTTTENLAIAAGLPMPKLYVIEDQSPNALATGRDNKHAVVCATTGLLEMLNRRELEGVVGHELSHVKNYDILISSVVATLVGMIAIVSDWIMRNIWWGGFSRENRDQEDRNPLMIVFFILLLIVGPLVATLIQLAISRQREFLADSSSALLTRYPEGLAEALEKISANPYPLRNVSSATAHLFISNPFKKNRTTSWIINLFNTHPPVEERIRILRSM</sequence>
<keyword evidence="10 12" id="KW-0482">Metalloprotease</keyword>
<dbReference type="AlphaFoldDB" id="A0A2M8KMI6"/>
<feature type="transmembrane region" description="Helical" evidence="12">
    <location>
        <begin position="42"/>
        <end position="60"/>
    </location>
</feature>
<keyword evidence="5 12" id="KW-0812">Transmembrane</keyword>
<evidence type="ECO:0000259" key="13">
    <source>
        <dbReference type="Pfam" id="PF01435"/>
    </source>
</evidence>
<evidence type="ECO:0000256" key="1">
    <source>
        <dbReference type="ARBA" id="ARBA00004651"/>
    </source>
</evidence>
<dbReference type="PANTHER" id="PTHR43221">
    <property type="entry name" value="PROTEASE HTPX"/>
    <property type="match status" value="1"/>
</dbReference>
<feature type="binding site" evidence="12">
    <location>
        <position position="143"/>
    </location>
    <ligand>
        <name>Zn(2+)</name>
        <dbReference type="ChEBI" id="CHEBI:29105"/>
        <note>catalytic</note>
    </ligand>
</feature>
<evidence type="ECO:0000256" key="9">
    <source>
        <dbReference type="ARBA" id="ARBA00022989"/>
    </source>
</evidence>
<dbReference type="GO" id="GO:0008270">
    <property type="term" value="F:zinc ion binding"/>
    <property type="evidence" value="ECO:0007669"/>
    <property type="project" value="UniProtKB-UniRule"/>
</dbReference>
<dbReference type="GO" id="GO:0004222">
    <property type="term" value="F:metalloendopeptidase activity"/>
    <property type="evidence" value="ECO:0007669"/>
    <property type="project" value="UniProtKB-UniRule"/>
</dbReference>
<dbReference type="EC" id="3.4.24.-" evidence="12"/>
<dbReference type="EMBL" id="PFEB01000007">
    <property type="protein sequence ID" value="PJE61133.1"/>
    <property type="molecule type" value="Genomic_DNA"/>
</dbReference>
<evidence type="ECO:0000313" key="14">
    <source>
        <dbReference type="EMBL" id="PJE61133.1"/>
    </source>
</evidence>
<evidence type="ECO:0000256" key="5">
    <source>
        <dbReference type="ARBA" id="ARBA00022692"/>
    </source>
</evidence>
<feature type="transmembrane region" description="Helical" evidence="12">
    <location>
        <begin position="153"/>
        <end position="174"/>
    </location>
</feature>
<dbReference type="CDD" id="cd07340">
    <property type="entry name" value="M48B_Htpx_like"/>
    <property type="match status" value="1"/>
</dbReference>
<dbReference type="GO" id="GO:0006508">
    <property type="term" value="P:proteolysis"/>
    <property type="evidence" value="ECO:0007669"/>
    <property type="project" value="UniProtKB-KW"/>
</dbReference>
<keyword evidence="4 12" id="KW-0645">Protease</keyword>
<dbReference type="InterPro" id="IPR050083">
    <property type="entry name" value="HtpX_protease"/>
</dbReference>
<organism evidence="14 15">
    <name type="scientific">Candidatus Roizmanbacteria bacterium CG10_big_fil_rev_8_21_14_0_10_36_26</name>
    <dbReference type="NCBI Taxonomy" id="1974851"/>
    <lineage>
        <taxon>Bacteria</taxon>
        <taxon>Candidatus Roizmaniibacteriota</taxon>
    </lineage>
</organism>
<accession>A0A2M8KMI6</accession>
<dbReference type="Proteomes" id="UP000231434">
    <property type="component" value="Unassembled WGS sequence"/>
</dbReference>
<evidence type="ECO:0000256" key="4">
    <source>
        <dbReference type="ARBA" id="ARBA00022670"/>
    </source>
</evidence>
<feature type="binding site" evidence="12">
    <location>
        <position position="147"/>
    </location>
    <ligand>
        <name>Zn(2+)</name>
        <dbReference type="ChEBI" id="CHEBI:29105"/>
        <note>catalytic</note>
    </ligand>
</feature>
<evidence type="ECO:0000313" key="15">
    <source>
        <dbReference type="Proteomes" id="UP000231434"/>
    </source>
</evidence>
<comment type="similarity">
    <text evidence="2 12">Belongs to the peptidase M48B family.</text>
</comment>
<dbReference type="Gene3D" id="3.30.2010.10">
    <property type="entry name" value="Metalloproteases ('zincins'), catalytic domain"/>
    <property type="match status" value="1"/>
</dbReference>
<keyword evidence="11 12" id="KW-0472">Membrane</keyword>
<evidence type="ECO:0000256" key="7">
    <source>
        <dbReference type="ARBA" id="ARBA00022801"/>
    </source>
</evidence>
<evidence type="ECO:0000256" key="2">
    <source>
        <dbReference type="ARBA" id="ARBA00009779"/>
    </source>
</evidence>
<dbReference type="PANTHER" id="PTHR43221:SF1">
    <property type="entry name" value="PROTEASE HTPX"/>
    <property type="match status" value="1"/>
</dbReference>
<dbReference type="GO" id="GO:0005886">
    <property type="term" value="C:plasma membrane"/>
    <property type="evidence" value="ECO:0007669"/>
    <property type="project" value="UniProtKB-SubCell"/>
</dbReference>
<keyword evidence="8 12" id="KW-0862">Zinc</keyword>
<feature type="binding site" evidence="12">
    <location>
        <position position="223"/>
    </location>
    <ligand>
        <name>Zn(2+)</name>
        <dbReference type="ChEBI" id="CHEBI:29105"/>
        <note>catalytic</note>
    </ligand>
</feature>
<proteinExistence type="inferred from homology"/>
<name>A0A2M8KMI6_9BACT</name>
<evidence type="ECO:0000256" key="12">
    <source>
        <dbReference type="HAMAP-Rule" id="MF_00188"/>
    </source>
</evidence>
<dbReference type="InterPro" id="IPR022919">
    <property type="entry name" value="Pept_M48_protease_HtpX"/>
</dbReference>
<feature type="domain" description="Peptidase M48" evidence="13">
    <location>
        <begin position="85"/>
        <end position="298"/>
    </location>
</feature>
<dbReference type="Pfam" id="PF01435">
    <property type="entry name" value="Peptidase_M48"/>
    <property type="match status" value="1"/>
</dbReference>
<evidence type="ECO:0000256" key="3">
    <source>
        <dbReference type="ARBA" id="ARBA00022475"/>
    </source>
</evidence>
<gene>
    <name evidence="12" type="primary">htpX</name>
    <name evidence="14" type="ORF">COU86_00670</name>
</gene>
<keyword evidence="9 12" id="KW-1133">Transmembrane helix</keyword>
<keyword evidence="6 12" id="KW-0479">Metal-binding</keyword>
<feature type="active site" evidence="12">
    <location>
        <position position="144"/>
    </location>
</feature>
<evidence type="ECO:0000256" key="6">
    <source>
        <dbReference type="ARBA" id="ARBA00022723"/>
    </source>
</evidence>
<keyword evidence="7 12" id="KW-0378">Hydrolase</keyword>
<feature type="transmembrane region" description="Helical" evidence="12">
    <location>
        <begin position="194"/>
        <end position="218"/>
    </location>
</feature>
<feature type="transmembrane region" description="Helical" evidence="12">
    <location>
        <begin position="15"/>
        <end position="36"/>
    </location>
</feature>
<dbReference type="HAMAP" id="MF_00188">
    <property type="entry name" value="Pept_M48_protease_HtpX"/>
    <property type="match status" value="1"/>
</dbReference>
<evidence type="ECO:0000256" key="8">
    <source>
        <dbReference type="ARBA" id="ARBA00022833"/>
    </source>
</evidence>
<comment type="caution">
    <text evidence="14">The sequence shown here is derived from an EMBL/GenBank/DDBJ whole genome shotgun (WGS) entry which is preliminary data.</text>
</comment>
<comment type="subcellular location">
    <subcellularLocation>
        <location evidence="1 12">Cell membrane</location>
        <topology evidence="1 12">Multi-pass membrane protein</topology>
    </subcellularLocation>
</comment>
<comment type="cofactor">
    <cofactor evidence="12">
        <name>Zn(2+)</name>
        <dbReference type="ChEBI" id="CHEBI:29105"/>
    </cofactor>
    <text evidence="12">Binds 1 zinc ion per subunit.</text>
</comment>
<evidence type="ECO:0000256" key="10">
    <source>
        <dbReference type="ARBA" id="ARBA00023049"/>
    </source>
</evidence>
<reference evidence="15" key="1">
    <citation type="submission" date="2017-09" db="EMBL/GenBank/DDBJ databases">
        <title>Depth-based differentiation of microbial function through sediment-hosted aquifers and enrichment of novel symbionts in the deep terrestrial subsurface.</title>
        <authorList>
            <person name="Probst A.J."/>
            <person name="Ladd B."/>
            <person name="Jarett J.K."/>
            <person name="Geller-Mcgrath D.E."/>
            <person name="Sieber C.M.K."/>
            <person name="Emerson J.B."/>
            <person name="Anantharaman K."/>
            <person name="Thomas B.C."/>
            <person name="Malmstrom R."/>
            <person name="Stieglmeier M."/>
            <person name="Klingl A."/>
            <person name="Woyke T."/>
            <person name="Ryan C.M."/>
            <person name="Banfield J.F."/>
        </authorList>
    </citation>
    <scope>NUCLEOTIDE SEQUENCE [LARGE SCALE GENOMIC DNA]</scope>
</reference>
<dbReference type="InterPro" id="IPR001915">
    <property type="entry name" value="Peptidase_M48"/>
</dbReference>
<protein>
    <recommendedName>
        <fullName evidence="12">Protease HtpX homolog</fullName>
        <ecNumber evidence="12">3.4.24.-</ecNumber>
    </recommendedName>
</protein>
<keyword evidence="3 12" id="KW-1003">Cell membrane</keyword>
<evidence type="ECO:0000256" key="11">
    <source>
        <dbReference type="ARBA" id="ARBA00023136"/>
    </source>
</evidence>